<gene>
    <name evidence="2" type="ORF">GCM10025876_27480</name>
</gene>
<feature type="compositionally biased region" description="Basic and acidic residues" evidence="1">
    <location>
        <begin position="109"/>
        <end position="122"/>
    </location>
</feature>
<keyword evidence="3" id="KW-1185">Reference proteome</keyword>
<feature type="compositionally biased region" description="Basic and acidic residues" evidence="1">
    <location>
        <begin position="201"/>
        <end position="225"/>
    </location>
</feature>
<feature type="region of interest" description="Disordered" evidence="1">
    <location>
        <begin position="109"/>
        <end position="136"/>
    </location>
</feature>
<evidence type="ECO:0000313" key="2">
    <source>
        <dbReference type="EMBL" id="GMA36544.1"/>
    </source>
</evidence>
<feature type="region of interest" description="Disordered" evidence="1">
    <location>
        <begin position="196"/>
        <end position="247"/>
    </location>
</feature>
<evidence type="ECO:0000256" key="1">
    <source>
        <dbReference type="SAM" id="MobiDB-lite"/>
    </source>
</evidence>
<reference evidence="3" key="1">
    <citation type="journal article" date="2019" name="Int. J. Syst. Evol. Microbiol.">
        <title>The Global Catalogue of Microorganisms (GCM) 10K type strain sequencing project: providing services to taxonomists for standard genome sequencing and annotation.</title>
        <authorList>
            <consortium name="The Broad Institute Genomics Platform"/>
            <consortium name="The Broad Institute Genome Sequencing Center for Infectious Disease"/>
            <person name="Wu L."/>
            <person name="Ma J."/>
        </authorList>
    </citation>
    <scope>NUCLEOTIDE SEQUENCE [LARGE SCALE GENOMIC DNA]</scope>
    <source>
        <strain evidence="3">NBRC 112299</strain>
    </source>
</reference>
<protein>
    <submittedName>
        <fullName evidence="2">Uncharacterized protein</fullName>
    </submittedName>
</protein>
<accession>A0ABQ6IFM9</accession>
<evidence type="ECO:0000313" key="3">
    <source>
        <dbReference type="Proteomes" id="UP001157125"/>
    </source>
</evidence>
<name>A0ABQ6IFM9_9MICO</name>
<sequence length="247" mass="25052">MEPGARIKRDGAVAVVGDRAAGAGVGPDVRAEPALDGDGHVDLGRGPRRRVFASVGDDARLVGSAGGQTGEVGTSARHAGNGLDEASSPVDLDGVGLGLLHCGPVEGHRGAAGCDRRGERAGDLGGRQGQGERGRGHRIGHERVWLPRAGECHLHRVGARGRGREGEAGRCPVGRVEGTVNDGARRVHQGGAGEVGAVGADEARGGDEQAGRVVGVEHDGVDNRCNDVGPRGAVHRRIGAEPAGSTR</sequence>
<dbReference type="EMBL" id="BSUN01000001">
    <property type="protein sequence ID" value="GMA36544.1"/>
    <property type="molecule type" value="Genomic_DNA"/>
</dbReference>
<organism evidence="2 3">
    <name type="scientific">Demequina litorisediminis</name>
    <dbReference type="NCBI Taxonomy" id="1849022"/>
    <lineage>
        <taxon>Bacteria</taxon>
        <taxon>Bacillati</taxon>
        <taxon>Actinomycetota</taxon>
        <taxon>Actinomycetes</taxon>
        <taxon>Micrococcales</taxon>
        <taxon>Demequinaceae</taxon>
        <taxon>Demequina</taxon>
    </lineage>
</organism>
<dbReference type="Proteomes" id="UP001157125">
    <property type="component" value="Unassembled WGS sequence"/>
</dbReference>
<proteinExistence type="predicted"/>
<feature type="region of interest" description="Disordered" evidence="1">
    <location>
        <begin position="20"/>
        <end position="46"/>
    </location>
</feature>
<comment type="caution">
    <text evidence="2">The sequence shown here is derived from an EMBL/GenBank/DDBJ whole genome shotgun (WGS) entry which is preliminary data.</text>
</comment>
<feature type="compositionally biased region" description="Basic and acidic residues" evidence="1">
    <location>
        <begin position="29"/>
        <end position="45"/>
    </location>
</feature>